<reference evidence="5" key="1">
    <citation type="submission" date="2023-06" db="EMBL/GenBank/DDBJ databases">
        <title>Male Hemibagrus guttatus genome.</title>
        <authorList>
            <person name="Bian C."/>
        </authorList>
    </citation>
    <scope>NUCLEOTIDE SEQUENCE</scope>
    <source>
        <strain evidence="5">Male_cb2023</strain>
        <tissue evidence="5">Muscle</tissue>
    </source>
</reference>
<sequence length="731" mass="83812">MLYDCRNDSTVPGMMLWDREEVVHNKDVDSQHNTEFTVATSDTIEEKANQLKVDGELKLSLLGGNVNLSGAARYFNDTKKSFIQQRLTLHYRTTTRFEQLTMNHLALGQIGHHEVFDHDVATHVVIAVLYGADAYFLFDKELNLSEETTNEQGGVKIAAEKLKILCSAGAQGELNMNEKEKAEMKQLNCTFYGDFKLPSNPTTFEDAVKVYNDLPKMLGENGEHAVPVRVWLYPLVKLDPRAAKFQRNISTDVIRAVESVIESLNVTSMKCGDLMEDTVAKTFNTFHDRVQDFQKLCVEYKQDFMKKLGSILPEIRGGNLDQPENHKDESQMDQSLSNNAAKKEIQPSENAAEQRNYVAFREQVLHSSMWSNIELSYEACKENAGKLEDFKKEIAEMKLFGLPKNNEVIIGTELRLVLLGRDESDKTAAKNIILGGEEINQSTATATQQRESTQVISGMKVIVVDTPDLLFSGNSLEKVSQTVEPKAFVLVIPVKYLEDKVLSENETQMTLMKLEEIFGTGCWRNTMIIFTVSDELQKKKIEKFIRSGDQEVRRLLEKCENRFHCLSIKESGNGSQVLELLEKIEKMVEGNRNGSPIYQNIRNMEMERHAKDAWIRKMQIQIQKALEKCEQFDEDYEKNLKTLGTGERSAPQRKMFNHMRNQNKLKKVIAEQMKMIYDRVAELEENGQFIKVQQTIWLSLPDEETKTIEKYTKLRQLEEKFLKIMGNAYFY</sequence>
<gene>
    <name evidence="5" type="ORF">QTP70_004207</name>
</gene>
<comment type="caution">
    <text evidence="5">The sequence shown here is derived from an EMBL/GenBank/DDBJ whole genome shotgun (WGS) entry which is preliminary data.</text>
</comment>
<dbReference type="InterPro" id="IPR006703">
    <property type="entry name" value="G_AIG1"/>
</dbReference>
<evidence type="ECO:0000313" key="5">
    <source>
        <dbReference type="EMBL" id="KAK3508686.1"/>
    </source>
</evidence>
<dbReference type="Pfam" id="PF21109">
    <property type="entry name" value="Stonustoxin_helical"/>
    <property type="match status" value="1"/>
</dbReference>
<comment type="similarity">
    <text evidence="1">Belongs to the TRAFAC class TrmE-Era-EngA-EngB-Septin-like GTPase superfamily. AIG1/Toc34/Toc159-like paraseptin GTPase family. IAN subfamily.</text>
</comment>
<proteinExistence type="inferred from homology"/>
<evidence type="ECO:0000313" key="6">
    <source>
        <dbReference type="Proteomes" id="UP001274896"/>
    </source>
</evidence>
<dbReference type="PANTHER" id="PTHR31594">
    <property type="entry name" value="AIG1-TYPE G DOMAIN-CONTAINING PROTEIN"/>
    <property type="match status" value="1"/>
</dbReference>
<dbReference type="InterPro" id="IPR048997">
    <property type="entry name" value="Stonustoxin-like_helical"/>
</dbReference>
<dbReference type="EMBL" id="JAUCMX010000027">
    <property type="protein sequence ID" value="KAK3508686.1"/>
    <property type="molecule type" value="Genomic_DNA"/>
</dbReference>
<dbReference type="Pfam" id="PF04548">
    <property type="entry name" value="AIG1"/>
    <property type="match status" value="1"/>
</dbReference>
<keyword evidence="2" id="KW-0547">Nucleotide-binding</keyword>
<evidence type="ECO:0000259" key="4">
    <source>
        <dbReference type="PROSITE" id="PS51720"/>
    </source>
</evidence>
<feature type="region of interest" description="Disordered" evidence="3">
    <location>
        <begin position="315"/>
        <end position="351"/>
    </location>
</feature>
<dbReference type="PROSITE" id="PS51720">
    <property type="entry name" value="G_AIG1"/>
    <property type="match status" value="1"/>
</dbReference>
<dbReference type="InterPro" id="IPR052090">
    <property type="entry name" value="Cytolytic_pore-forming_toxin"/>
</dbReference>
<dbReference type="InterPro" id="IPR027417">
    <property type="entry name" value="P-loop_NTPase"/>
</dbReference>
<feature type="domain" description="AIG1-type G" evidence="4">
    <location>
        <begin position="411"/>
        <end position="607"/>
    </location>
</feature>
<dbReference type="PANTHER" id="PTHR31594:SF15">
    <property type="entry name" value="VERRUCOTOXIN SUBUNIT BETA ISOFORM X1-RELATED"/>
    <property type="match status" value="1"/>
</dbReference>
<organism evidence="5 6">
    <name type="scientific">Hemibagrus guttatus</name>
    <dbReference type="NCBI Taxonomy" id="175788"/>
    <lineage>
        <taxon>Eukaryota</taxon>
        <taxon>Metazoa</taxon>
        <taxon>Chordata</taxon>
        <taxon>Craniata</taxon>
        <taxon>Vertebrata</taxon>
        <taxon>Euteleostomi</taxon>
        <taxon>Actinopterygii</taxon>
        <taxon>Neopterygii</taxon>
        <taxon>Teleostei</taxon>
        <taxon>Ostariophysi</taxon>
        <taxon>Siluriformes</taxon>
        <taxon>Bagridae</taxon>
        <taxon>Hemibagrus</taxon>
    </lineage>
</organism>
<evidence type="ECO:0000256" key="1">
    <source>
        <dbReference type="ARBA" id="ARBA00008535"/>
    </source>
</evidence>
<evidence type="ECO:0000256" key="3">
    <source>
        <dbReference type="SAM" id="MobiDB-lite"/>
    </source>
</evidence>
<keyword evidence="6" id="KW-1185">Reference proteome</keyword>
<dbReference type="Gene3D" id="3.40.50.300">
    <property type="entry name" value="P-loop containing nucleotide triphosphate hydrolases"/>
    <property type="match status" value="1"/>
</dbReference>
<protein>
    <recommendedName>
        <fullName evidence="4">AIG1-type G domain-containing protein</fullName>
    </recommendedName>
</protein>
<accession>A0AAE0PUZ8</accession>
<name>A0AAE0PUZ8_9TELE</name>
<dbReference type="Proteomes" id="UP001274896">
    <property type="component" value="Unassembled WGS sequence"/>
</dbReference>
<dbReference type="GO" id="GO:0005525">
    <property type="term" value="F:GTP binding"/>
    <property type="evidence" value="ECO:0007669"/>
    <property type="project" value="InterPro"/>
</dbReference>
<dbReference type="SUPFAM" id="SSF52540">
    <property type="entry name" value="P-loop containing nucleoside triphosphate hydrolases"/>
    <property type="match status" value="1"/>
</dbReference>
<evidence type="ECO:0000256" key="2">
    <source>
        <dbReference type="ARBA" id="ARBA00022741"/>
    </source>
</evidence>
<dbReference type="AlphaFoldDB" id="A0AAE0PUZ8"/>